<sequence length="54" mass="6084">ATTSGDPLSEFPLQQDCPLQAEQNASSQVNALRFELPQFDLEDIDTWLLMCENL</sequence>
<dbReference type="AlphaFoldDB" id="A0A085LI90"/>
<feature type="non-terminal residue" evidence="1">
    <location>
        <position position="54"/>
    </location>
</feature>
<reference evidence="1 2" key="1">
    <citation type="journal article" date="2014" name="Nat. Genet.">
        <title>Genome and transcriptome of the porcine whipworm Trichuris suis.</title>
        <authorList>
            <person name="Jex A.R."/>
            <person name="Nejsum P."/>
            <person name="Schwarz E.M."/>
            <person name="Hu L."/>
            <person name="Young N.D."/>
            <person name="Hall R.S."/>
            <person name="Korhonen P.K."/>
            <person name="Liao S."/>
            <person name="Thamsborg S."/>
            <person name="Xia J."/>
            <person name="Xu P."/>
            <person name="Wang S."/>
            <person name="Scheerlinck J.P."/>
            <person name="Hofmann A."/>
            <person name="Sternberg P.W."/>
            <person name="Wang J."/>
            <person name="Gasser R.B."/>
        </authorList>
    </citation>
    <scope>NUCLEOTIDE SEQUENCE [LARGE SCALE GENOMIC DNA]</scope>
    <source>
        <strain evidence="1">DCEP-RM93M</strain>
    </source>
</reference>
<feature type="non-terminal residue" evidence="1">
    <location>
        <position position="1"/>
    </location>
</feature>
<keyword evidence="2" id="KW-1185">Reference proteome</keyword>
<dbReference type="EMBL" id="KL367349">
    <property type="protein sequence ID" value="KFD44686.1"/>
    <property type="molecule type" value="Genomic_DNA"/>
</dbReference>
<accession>A0A085LI90</accession>
<proteinExistence type="predicted"/>
<name>A0A085LI90_9BILA</name>
<dbReference type="Proteomes" id="UP000030764">
    <property type="component" value="Unassembled WGS sequence"/>
</dbReference>
<evidence type="ECO:0000313" key="1">
    <source>
        <dbReference type="EMBL" id="KFD44686.1"/>
    </source>
</evidence>
<protein>
    <submittedName>
        <fullName evidence="1">Uncharacterized protein</fullName>
    </submittedName>
</protein>
<organism evidence="1 2">
    <name type="scientific">Trichuris suis</name>
    <name type="common">pig whipworm</name>
    <dbReference type="NCBI Taxonomy" id="68888"/>
    <lineage>
        <taxon>Eukaryota</taxon>
        <taxon>Metazoa</taxon>
        <taxon>Ecdysozoa</taxon>
        <taxon>Nematoda</taxon>
        <taxon>Enoplea</taxon>
        <taxon>Dorylaimia</taxon>
        <taxon>Trichinellida</taxon>
        <taxon>Trichuridae</taxon>
        <taxon>Trichuris</taxon>
    </lineage>
</organism>
<gene>
    <name evidence="1" type="ORF">M513_14437</name>
</gene>
<evidence type="ECO:0000313" key="2">
    <source>
        <dbReference type="Proteomes" id="UP000030764"/>
    </source>
</evidence>